<protein>
    <recommendedName>
        <fullName evidence="2">Heterokaryon incompatibility domain-containing protein</fullName>
    </recommendedName>
</protein>
<dbReference type="InterPro" id="IPR010730">
    <property type="entry name" value="HET"/>
</dbReference>
<feature type="region of interest" description="Disordered" evidence="1">
    <location>
        <begin position="112"/>
        <end position="167"/>
    </location>
</feature>
<feature type="region of interest" description="Disordered" evidence="1">
    <location>
        <begin position="78"/>
        <end position="100"/>
    </location>
</feature>
<gene>
    <name evidence="3" type="ORF">CSOJ01_09635</name>
</gene>
<feature type="domain" description="Heterokaryon incompatibility" evidence="2">
    <location>
        <begin position="212"/>
        <end position="295"/>
    </location>
</feature>
<proteinExistence type="predicted"/>
<evidence type="ECO:0000256" key="1">
    <source>
        <dbReference type="SAM" id="MobiDB-lite"/>
    </source>
</evidence>
<sequence>MTSQNDFLFKMTTSATSTSTSKAVDHGPGMDYDLDGSFPSFGSEAFDQIKDLYSLNQYRARSEAWAFKDIKFLIFDNSDEIQKPQEPPSTPGSGYDSNDEESTLRYAIKLSKESADTGQGKPEAGSSNSSDEKQGFKRVATEAGPSKPAKQRYLGKQPEKEEKKTSPCKVCSALPEFPHDRQPRKLRLFRPWDTLDLNVRPQPPPCIHCVPLSYCWPSRPKDSKGKLVPVEGSYVIRELDGSIRRNRALDEVLDRAVDFAQTCGLRMIWVDQECLPQADEDDREIALQAMDIVYN</sequence>
<evidence type="ECO:0000313" key="3">
    <source>
        <dbReference type="EMBL" id="KAF6805259.1"/>
    </source>
</evidence>
<dbReference type="Pfam" id="PF06985">
    <property type="entry name" value="HET"/>
    <property type="match status" value="1"/>
</dbReference>
<organism evidence="3 4">
    <name type="scientific">Colletotrichum sojae</name>
    <dbReference type="NCBI Taxonomy" id="2175907"/>
    <lineage>
        <taxon>Eukaryota</taxon>
        <taxon>Fungi</taxon>
        <taxon>Dikarya</taxon>
        <taxon>Ascomycota</taxon>
        <taxon>Pezizomycotina</taxon>
        <taxon>Sordariomycetes</taxon>
        <taxon>Hypocreomycetidae</taxon>
        <taxon>Glomerellales</taxon>
        <taxon>Glomerellaceae</taxon>
        <taxon>Colletotrichum</taxon>
        <taxon>Colletotrichum orchidearum species complex</taxon>
    </lineage>
</organism>
<reference evidence="3 4" key="1">
    <citation type="journal article" date="2020" name="Phytopathology">
        <title>Genome Sequence Resources of Colletotrichum truncatum, C. plurivorum, C. musicola, and C. sojae: Four Species Pathogenic to Soybean (Glycine max).</title>
        <authorList>
            <person name="Rogerio F."/>
            <person name="Boufleur T.R."/>
            <person name="Ciampi-Guillardi M."/>
            <person name="Sukno S.A."/>
            <person name="Thon M.R."/>
            <person name="Massola Junior N.S."/>
            <person name="Baroncelli R."/>
        </authorList>
    </citation>
    <scope>NUCLEOTIDE SEQUENCE [LARGE SCALE GENOMIC DNA]</scope>
    <source>
        <strain evidence="3 4">LFN0009</strain>
    </source>
</reference>
<comment type="caution">
    <text evidence="3">The sequence shown here is derived from an EMBL/GenBank/DDBJ whole genome shotgun (WGS) entry which is preliminary data.</text>
</comment>
<dbReference type="Proteomes" id="UP000652219">
    <property type="component" value="Unassembled WGS sequence"/>
</dbReference>
<evidence type="ECO:0000313" key="4">
    <source>
        <dbReference type="Proteomes" id="UP000652219"/>
    </source>
</evidence>
<evidence type="ECO:0000259" key="2">
    <source>
        <dbReference type="Pfam" id="PF06985"/>
    </source>
</evidence>
<accession>A0A8H6J2G3</accession>
<dbReference type="EMBL" id="WIGN01000187">
    <property type="protein sequence ID" value="KAF6805259.1"/>
    <property type="molecule type" value="Genomic_DNA"/>
</dbReference>
<dbReference type="AlphaFoldDB" id="A0A8H6J2G3"/>
<name>A0A8H6J2G3_9PEZI</name>
<keyword evidence="4" id="KW-1185">Reference proteome</keyword>